<keyword evidence="5" id="KW-1185">Reference proteome</keyword>
<dbReference type="NCBIfam" id="TIGR02226">
    <property type="entry name" value="two_anch"/>
    <property type="match status" value="1"/>
</dbReference>
<dbReference type="EMBL" id="JAABLP010000002">
    <property type="protein sequence ID" value="NBN63227.1"/>
    <property type="molecule type" value="Genomic_DNA"/>
</dbReference>
<dbReference type="PANTHER" id="PTHR37464:SF1">
    <property type="entry name" value="BLL2463 PROTEIN"/>
    <property type="match status" value="1"/>
</dbReference>
<feature type="domain" description="Aerotolerance regulator N-terminal" evidence="2">
    <location>
        <begin position="6"/>
        <end position="80"/>
    </location>
</feature>
<dbReference type="Gene3D" id="3.40.50.12140">
    <property type="entry name" value="Domain of unknown function DUF4159"/>
    <property type="match status" value="1"/>
</dbReference>
<dbReference type="PANTHER" id="PTHR37464">
    <property type="entry name" value="BLL2463 PROTEIN"/>
    <property type="match status" value="1"/>
</dbReference>
<reference evidence="4 5" key="1">
    <citation type="submission" date="2020-01" db="EMBL/GenBank/DDBJ databases">
        <authorList>
            <person name="Peng S.Y."/>
            <person name="Li J."/>
            <person name="Wang M."/>
            <person name="Wang L."/>
            <person name="Wang C.Q."/>
            <person name="Wang J.R."/>
        </authorList>
    </citation>
    <scope>NUCLEOTIDE SEQUENCE [LARGE SCALE GENOMIC DNA]</scope>
    <source>
        <strain evidence="4 5">XCT-34</strain>
    </source>
</reference>
<comment type="caution">
    <text evidence="4">The sequence shown here is derived from an EMBL/GenBank/DDBJ whole genome shotgun (WGS) entry which is preliminary data.</text>
</comment>
<evidence type="ECO:0000259" key="3">
    <source>
        <dbReference type="Pfam" id="PF13709"/>
    </source>
</evidence>
<organism evidence="4 5">
    <name type="scientific">Pannonibacter tanglangensis</name>
    <dbReference type="NCBI Taxonomy" id="2750084"/>
    <lineage>
        <taxon>Bacteria</taxon>
        <taxon>Pseudomonadati</taxon>
        <taxon>Pseudomonadota</taxon>
        <taxon>Alphaproteobacteria</taxon>
        <taxon>Hyphomicrobiales</taxon>
        <taxon>Stappiaceae</taxon>
        <taxon>Pannonibacter</taxon>
    </lineage>
</organism>
<dbReference type="Gene3D" id="3.40.50.880">
    <property type="match status" value="1"/>
</dbReference>
<keyword evidence="1" id="KW-0472">Membrane</keyword>
<dbReference type="InterPro" id="IPR024163">
    <property type="entry name" value="Aerotolerance_reg_N"/>
</dbReference>
<dbReference type="SUPFAM" id="SSF52317">
    <property type="entry name" value="Class I glutamine amidotransferase-like"/>
    <property type="match status" value="1"/>
</dbReference>
<evidence type="ECO:0000313" key="4">
    <source>
        <dbReference type="EMBL" id="NBN63227.1"/>
    </source>
</evidence>
<proteinExistence type="predicted"/>
<sequence>MFGLPLAFATPLILGALVLLPVIWWLLRFTPPRPREVTFPPTRLLVDIEKREETPQKSPWWLTLLRLLIAALLILALAGPQWRPADRIDLGSGPVLLLIDNGWTSATDWDRQVTAANGLLALAETAELPVILAATADGAGQPLAPAPADVAAERLRAMAPRPWDRQRAELVTALRKTVSETAPSRIVWISDGLEDPSAGAFQRDLSALAGDIPLTLYTNARTPLGIGGLVSTADALTATVIRKPEASSPDVVLRALDPKGLVLGEATARFEGGAASTEATFALPSELRNDIARLEIDGVRAAGAVKLIDDSWRRRTVGLISGAGADQAQPLLSPLYYLQRALAPFADLRVPRATDLSEAVPELLEQGVSVVVLADVGRLPDPAAEALDRWIRGGGLLVRFAGPRTAGGTDDLLPVALRAGDRTLGGSLSWEQPQKLAPFPPASPFAGLTVPEEVLVSRQVLAEPTADLPERSWALLTDGTPLVTAGRRGDGAVVLFHVTADTAWSNLPLSGVYVDMLRRIVASASAAAAAAPEAGEAASVEVSEGEVRAVLPPLRLLDGYGSFVPPRADVVPVAASAFASVTASRDTPPGLYGTEDGYRALNLLTGSETLTPLDVSALGEDLDTRPYLDAEPVDLRAGLFSAAFLLLMLDALIVLLMAGLVSRLRLARTAMTIALALGLTAAPAVLSGPGGTALAQTASGAGSSDDLWALEAATDTRLAYVITGNPEIDETSRAGLDGLSQYLAARTALEPGAPIGVDISRDELAFFALLYWPVDAAATKPDARTMARIDGFMRNGGTILFDTRDHITASATGFSGTPATLKLREILDGLDVPALEPVPADHVLTKAFFLLDRFPGRYATSPLWVEASEASPEGTDRPVRAGDGVSPIMITGNDFAAAWATDQSGNPLYPTVPDDPDQREYAYRSGVNIVMYSLTGNYKADQVHVPALLERLGQ</sequence>
<dbReference type="Pfam" id="PF07584">
    <property type="entry name" value="BatA"/>
    <property type="match status" value="1"/>
</dbReference>
<evidence type="ECO:0000313" key="5">
    <source>
        <dbReference type="Proteomes" id="UP000541347"/>
    </source>
</evidence>
<dbReference type="InterPro" id="IPR025297">
    <property type="entry name" value="DUF4159"/>
</dbReference>
<dbReference type="CDD" id="cd03143">
    <property type="entry name" value="A4_beta-galactosidase_middle_domain"/>
    <property type="match status" value="1"/>
</dbReference>
<feature type="transmembrane region" description="Helical" evidence="1">
    <location>
        <begin position="639"/>
        <end position="661"/>
    </location>
</feature>
<keyword evidence="1" id="KW-1133">Transmembrane helix</keyword>
<feature type="transmembrane region" description="Helical" evidence="1">
    <location>
        <begin position="6"/>
        <end position="27"/>
    </location>
</feature>
<protein>
    <submittedName>
        <fullName evidence="4">DUF4159 domain-containing protein</fullName>
    </submittedName>
</protein>
<accession>A0ABW9ZJM7</accession>
<evidence type="ECO:0000259" key="2">
    <source>
        <dbReference type="Pfam" id="PF07584"/>
    </source>
</evidence>
<keyword evidence="1" id="KW-0812">Transmembrane</keyword>
<gene>
    <name evidence="4" type="ORF">GWI71_05990</name>
</gene>
<feature type="domain" description="DUF4159" evidence="3">
    <location>
        <begin position="717"/>
        <end position="934"/>
    </location>
</feature>
<dbReference type="InterPro" id="IPR011933">
    <property type="entry name" value="Double_TM_dom"/>
</dbReference>
<dbReference type="Proteomes" id="UP000541347">
    <property type="component" value="Unassembled WGS sequence"/>
</dbReference>
<feature type="transmembrane region" description="Helical" evidence="1">
    <location>
        <begin position="60"/>
        <end position="79"/>
    </location>
</feature>
<name>A0ABW9ZJM7_9HYPH</name>
<dbReference type="Pfam" id="PF13709">
    <property type="entry name" value="DUF4159"/>
    <property type="match status" value="1"/>
</dbReference>
<dbReference type="RefSeq" id="WP_161674966.1">
    <property type="nucleotide sequence ID" value="NZ_JAABLP010000002.1"/>
</dbReference>
<evidence type="ECO:0000256" key="1">
    <source>
        <dbReference type="SAM" id="Phobius"/>
    </source>
</evidence>
<dbReference type="InterPro" id="IPR029062">
    <property type="entry name" value="Class_I_gatase-like"/>
</dbReference>